<comment type="similarity">
    <text evidence="4 14">Belongs to the cytochrome P450 family.</text>
</comment>
<feature type="binding site" description="axial binding residue" evidence="13">
    <location>
        <position position="468"/>
    </location>
    <ligand>
        <name>heme</name>
        <dbReference type="ChEBI" id="CHEBI:30413"/>
    </ligand>
    <ligandPart>
        <name>Fe</name>
        <dbReference type="ChEBI" id="CHEBI:18248"/>
    </ligandPart>
</feature>
<evidence type="ECO:0000313" key="16">
    <source>
        <dbReference type="EMBL" id="GAV03427.1"/>
    </source>
</evidence>
<comment type="cofactor">
    <cofactor evidence="1 13">
        <name>heme</name>
        <dbReference type="ChEBI" id="CHEBI:30413"/>
    </cofactor>
</comment>
<keyword evidence="17" id="KW-1185">Reference proteome</keyword>
<evidence type="ECO:0000256" key="2">
    <source>
        <dbReference type="ARBA" id="ARBA00004174"/>
    </source>
</evidence>
<proteinExistence type="inferred from homology"/>
<dbReference type="GO" id="GO:0006805">
    <property type="term" value="P:xenobiotic metabolic process"/>
    <property type="evidence" value="ECO:0007669"/>
    <property type="project" value="TreeGrafter"/>
</dbReference>
<dbReference type="PANTHER" id="PTHR24300:SF403">
    <property type="entry name" value="CYTOCHROME P450 306A1"/>
    <property type="match status" value="1"/>
</dbReference>
<keyword evidence="7" id="KW-0256">Endoplasmic reticulum</keyword>
<keyword evidence="8" id="KW-0492">Microsome</keyword>
<keyword evidence="11 14" id="KW-0503">Monooxygenase</keyword>
<evidence type="ECO:0000256" key="9">
    <source>
        <dbReference type="ARBA" id="ARBA00023002"/>
    </source>
</evidence>
<comment type="subcellular location">
    <subcellularLocation>
        <location evidence="3">Endoplasmic reticulum membrane</location>
        <topology evidence="3">Peripheral membrane protein</topology>
    </subcellularLocation>
    <subcellularLocation>
        <location evidence="2">Microsome membrane</location>
        <topology evidence="2">Peripheral membrane protein</topology>
    </subcellularLocation>
</comment>
<dbReference type="InterPro" id="IPR017972">
    <property type="entry name" value="Cyt_P450_CS"/>
</dbReference>
<evidence type="ECO:0000256" key="3">
    <source>
        <dbReference type="ARBA" id="ARBA00004406"/>
    </source>
</evidence>
<gene>
    <name evidence="16" type="primary">RvY_13852</name>
    <name evidence="16" type="synonym">RvY_13852.1</name>
    <name evidence="16" type="ORF">RvY_13852-1</name>
</gene>
<dbReference type="GO" id="GO:0005789">
    <property type="term" value="C:endoplasmic reticulum membrane"/>
    <property type="evidence" value="ECO:0007669"/>
    <property type="project" value="UniProtKB-SubCell"/>
</dbReference>
<dbReference type="GO" id="GO:0008395">
    <property type="term" value="F:steroid hydroxylase activity"/>
    <property type="evidence" value="ECO:0007669"/>
    <property type="project" value="TreeGrafter"/>
</dbReference>
<dbReference type="InterPro" id="IPR050182">
    <property type="entry name" value="Cytochrome_P450_fam2"/>
</dbReference>
<accession>A0A1D1VPC0</accession>
<evidence type="ECO:0000313" key="17">
    <source>
        <dbReference type="Proteomes" id="UP000186922"/>
    </source>
</evidence>
<name>A0A1D1VPC0_RAMVA</name>
<dbReference type="Gene3D" id="1.10.630.10">
    <property type="entry name" value="Cytochrome P450"/>
    <property type="match status" value="1"/>
</dbReference>
<comment type="caution">
    <text evidence="16">The sequence shown here is derived from an EMBL/GenBank/DDBJ whole genome shotgun (WGS) entry which is preliminary data.</text>
</comment>
<dbReference type="STRING" id="947166.A0A1D1VPC0"/>
<dbReference type="SUPFAM" id="SSF48264">
    <property type="entry name" value="Cytochrome P450"/>
    <property type="match status" value="1"/>
</dbReference>
<evidence type="ECO:0000256" key="11">
    <source>
        <dbReference type="ARBA" id="ARBA00023033"/>
    </source>
</evidence>
<evidence type="ECO:0000256" key="4">
    <source>
        <dbReference type="ARBA" id="ARBA00010617"/>
    </source>
</evidence>
<keyword evidence="6 13" id="KW-0479">Metal-binding</keyword>
<sequence>MYLIFFNIALWSAVVYCIARTIKQSFEAEVRHIIGLFRDPKLPPGPLGIPFFGSLSSVAGTDSYTAFSQLAKRYGGQVFLRVGKKNIFVMREPAMIKEAYRQTAFSDRPKTFFKDKDLIGNKGIIQSTGNVWQEHRRLILSAFRTIGLKSSASVTPRPQTSQIAEVMLRDVEEYLQFVDQFVVNQADGHIMLEKLTGRLAGSSISSCVFGLKKSFADKEFSHNVEVIEEGFFVGEKVAPFELFPLLKSVPALWKPVQAKLKQNHGCTCKYFRSQIDEKVATEAACDKARPDSLITIYRNEMAKREASLQPQILSEIQLMQTMTDMFCAGTETVKYSLMWSMLYMAKHPEVQAAVQQELDAFVRSTNSSPSWQDVSLLPYTEATILECLRIRPVLPFGHPRAVHDEEAEIRGYTIPKNTVVLALIWDIHQDPRYWESPLEFRPCRFINAQGRTFRPENFLPFGTGRRVCLGDQMAMMELFTAFAALLLRYNFKPSPDTTSVDLSWKILLSLLIPNDFRISLSLRS</sequence>
<protein>
    <recommendedName>
        <fullName evidence="18">Cytochrome P450</fullName>
    </recommendedName>
</protein>
<keyword evidence="9 14" id="KW-0560">Oxidoreductase</keyword>
<dbReference type="InterPro" id="IPR036396">
    <property type="entry name" value="Cyt_P450_sf"/>
</dbReference>
<keyword evidence="5 13" id="KW-0349">Heme</keyword>
<feature type="chain" id="PRO_5008898684" description="Cytochrome P450" evidence="15">
    <location>
        <begin position="20"/>
        <end position="524"/>
    </location>
</feature>
<evidence type="ECO:0000256" key="12">
    <source>
        <dbReference type="ARBA" id="ARBA00023136"/>
    </source>
</evidence>
<keyword evidence="10 13" id="KW-0408">Iron</keyword>
<dbReference type="GO" id="GO:0005506">
    <property type="term" value="F:iron ion binding"/>
    <property type="evidence" value="ECO:0007669"/>
    <property type="project" value="InterPro"/>
</dbReference>
<evidence type="ECO:0000256" key="10">
    <source>
        <dbReference type="ARBA" id="ARBA00023004"/>
    </source>
</evidence>
<organism evidence="16 17">
    <name type="scientific">Ramazzottius varieornatus</name>
    <name type="common">Water bear</name>
    <name type="synonym">Tardigrade</name>
    <dbReference type="NCBI Taxonomy" id="947166"/>
    <lineage>
        <taxon>Eukaryota</taxon>
        <taxon>Metazoa</taxon>
        <taxon>Ecdysozoa</taxon>
        <taxon>Tardigrada</taxon>
        <taxon>Eutardigrada</taxon>
        <taxon>Parachela</taxon>
        <taxon>Hypsibioidea</taxon>
        <taxon>Ramazzottiidae</taxon>
        <taxon>Ramazzottius</taxon>
    </lineage>
</organism>
<dbReference type="PANTHER" id="PTHR24300">
    <property type="entry name" value="CYTOCHROME P450 508A4-RELATED"/>
    <property type="match status" value="1"/>
</dbReference>
<evidence type="ECO:0000256" key="6">
    <source>
        <dbReference type="ARBA" id="ARBA00022723"/>
    </source>
</evidence>
<keyword evidence="12" id="KW-0472">Membrane</keyword>
<reference evidence="16 17" key="1">
    <citation type="journal article" date="2016" name="Nat. Commun.">
        <title>Extremotolerant tardigrade genome and improved radiotolerance of human cultured cells by tardigrade-unique protein.</title>
        <authorList>
            <person name="Hashimoto T."/>
            <person name="Horikawa D.D."/>
            <person name="Saito Y."/>
            <person name="Kuwahara H."/>
            <person name="Kozuka-Hata H."/>
            <person name="Shin-I T."/>
            <person name="Minakuchi Y."/>
            <person name="Ohishi K."/>
            <person name="Motoyama A."/>
            <person name="Aizu T."/>
            <person name="Enomoto A."/>
            <person name="Kondo K."/>
            <person name="Tanaka S."/>
            <person name="Hara Y."/>
            <person name="Koshikawa S."/>
            <person name="Sagara H."/>
            <person name="Miura T."/>
            <person name="Yokobori S."/>
            <person name="Miyagawa K."/>
            <person name="Suzuki Y."/>
            <person name="Kubo T."/>
            <person name="Oyama M."/>
            <person name="Kohara Y."/>
            <person name="Fujiyama A."/>
            <person name="Arakawa K."/>
            <person name="Katayama T."/>
            <person name="Toyoda A."/>
            <person name="Kunieda T."/>
        </authorList>
    </citation>
    <scope>NUCLEOTIDE SEQUENCE [LARGE SCALE GENOMIC DNA]</scope>
    <source>
        <strain evidence="16 17">YOKOZUNA-1</strain>
    </source>
</reference>
<dbReference type="InterPro" id="IPR001128">
    <property type="entry name" value="Cyt_P450"/>
</dbReference>
<dbReference type="InterPro" id="IPR002401">
    <property type="entry name" value="Cyt_P450_E_grp-I"/>
</dbReference>
<dbReference type="PRINTS" id="PR00463">
    <property type="entry name" value="EP450I"/>
</dbReference>
<evidence type="ECO:0000256" key="13">
    <source>
        <dbReference type="PIRSR" id="PIRSR602401-1"/>
    </source>
</evidence>
<dbReference type="Pfam" id="PF00067">
    <property type="entry name" value="p450"/>
    <property type="match status" value="1"/>
</dbReference>
<evidence type="ECO:0000256" key="15">
    <source>
        <dbReference type="SAM" id="SignalP"/>
    </source>
</evidence>
<dbReference type="EMBL" id="BDGG01000009">
    <property type="protein sequence ID" value="GAV03427.1"/>
    <property type="molecule type" value="Genomic_DNA"/>
</dbReference>
<dbReference type="PRINTS" id="PR00385">
    <property type="entry name" value="P450"/>
</dbReference>
<feature type="signal peptide" evidence="15">
    <location>
        <begin position="1"/>
        <end position="19"/>
    </location>
</feature>
<evidence type="ECO:0008006" key="18">
    <source>
        <dbReference type="Google" id="ProtNLM"/>
    </source>
</evidence>
<evidence type="ECO:0000256" key="7">
    <source>
        <dbReference type="ARBA" id="ARBA00022824"/>
    </source>
</evidence>
<dbReference type="PROSITE" id="PS00086">
    <property type="entry name" value="CYTOCHROME_P450"/>
    <property type="match status" value="1"/>
</dbReference>
<dbReference type="AlphaFoldDB" id="A0A1D1VPC0"/>
<dbReference type="GO" id="GO:0006082">
    <property type="term" value="P:organic acid metabolic process"/>
    <property type="evidence" value="ECO:0007669"/>
    <property type="project" value="TreeGrafter"/>
</dbReference>
<dbReference type="OrthoDB" id="6764281at2759"/>
<evidence type="ECO:0000256" key="14">
    <source>
        <dbReference type="RuleBase" id="RU000461"/>
    </source>
</evidence>
<dbReference type="GO" id="GO:0020037">
    <property type="term" value="F:heme binding"/>
    <property type="evidence" value="ECO:0007669"/>
    <property type="project" value="InterPro"/>
</dbReference>
<keyword evidence="15" id="KW-0732">Signal</keyword>
<dbReference type="GO" id="GO:0016712">
    <property type="term" value="F:oxidoreductase activity, acting on paired donors, with incorporation or reduction of molecular oxygen, reduced flavin or flavoprotein as one donor, and incorporation of one atom of oxygen"/>
    <property type="evidence" value="ECO:0007669"/>
    <property type="project" value="TreeGrafter"/>
</dbReference>
<dbReference type="FunFam" id="1.10.630.10:FF:000238">
    <property type="entry name" value="Cytochrome P450 2A6"/>
    <property type="match status" value="1"/>
</dbReference>
<evidence type="ECO:0000256" key="8">
    <source>
        <dbReference type="ARBA" id="ARBA00022848"/>
    </source>
</evidence>
<evidence type="ECO:0000256" key="1">
    <source>
        <dbReference type="ARBA" id="ARBA00001971"/>
    </source>
</evidence>
<dbReference type="Proteomes" id="UP000186922">
    <property type="component" value="Unassembled WGS sequence"/>
</dbReference>
<evidence type="ECO:0000256" key="5">
    <source>
        <dbReference type="ARBA" id="ARBA00022617"/>
    </source>
</evidence>